<dbReference type="GO" id="GO:0006552">
    <property type="term" value="P:L-leucine catabolic process"/>
    <property type="evidence" value="ECO:0007669"/>
    <property type="project" value="TreeGrafter"/>
</dbReference>
<evidence type="ECO:0000313" key="5">
    <source>
        <dbReference type="EMBL" id="OES46362.1"/>
    </source>
</evidence>
<keyword evidence="3" id="KW-0456">Lyase</keyword>
<reference evidence="5 6" key="1">
    <citation type="submission" date="2016-06" db="EMBL/GenBank/DDBJ databases">
        <title>Domibacillus iocasae genome sequencing.</title>
        <authorList>
            <person name="Verma A."/>
            <person name="Pal Y."/>
            <person name="Ojha A.K."/>
            <person name="Krishnamurthi S."/>
        </authorList>
    </citation>
    <scope>NUCLEOTIDE SEQUENCE [LARGE SCALE GENOMIC DNA]</scope>
    <source>
        <strain evidence="5 6">DSM 29979</strain>
    </source>
</reference>
<dbReference type="OrthoDB" id="9784013at2"/>
<gene>
    <name evidence="5" type="ORF">BA724_15240</name>
</gene>
<dbReference type="PROSITE" id="PS50991">
    <property type="entry name" value="PYR_CT"/>
    <property type="match status" value="1"/>
</dbReference>
<dbReference type="GO" id="GO:0046951">
    <property type="term" value="P:ketone body biosynthetic process"/>
    <property type="evidence" value="ECO:0007669"/>
    <property type="project" value="TreeGrafter"/>
</dbReference>
<evidence type="ECO:0000256" key="2">
    <source>
        <dbReference type="ARBA" id="ARBA00022723"/>
    </source>
</evidence>
<evidence type="ECO:0000256" key="1">
    <source>
        <dbReference type="ARBA" id="ARBA00009405"/>
    </source>
</evidence>
<keyword evidence="6" id="KW-1185">Reference proteome</keyword>
<dbReference type="Gene3D" id="3.20.20.70">
    <property type="entry name" value="Aldolase class I"/>
    <property type="match status" value="1"/>
</dbReference>
<keyword evidence="2" id="KW-0479">Metal-binding</keyword>
<dbReference type="AlphaFoldDB" id="A0A1E7DTF7"/>
<dbReference type="Proteomes" id="UP000095658">
    <property type="component" value="Unassembled WGS sequence"/>
</dbReference>
<dbReference type="GO" id="GO:0046872">
    <property type="term" value="F:metal ion binding"/>
    <property type="evidence" value="ECO:0007669"/>
    <property type="project" value="UniProtKB-KW"/>
</dbReference>
<comment type="caution">
    <text evidence="5">The sequence shown here is derived from an EMBL/GenBank/DDBJ whole genome shotgun (WGS) entry which is preliminary data.</text>
</comment>
<proteinExistence type="inferred from homology"/>
<dbReference type="PANTHER" id="PTHR42738">
    <property type="entry name" value="HYDROXYMETHYLGLUTARYL-COA LYASE"/>
    <property type="match status" value="1"/>
</dbReference>
<dbReference type="GO" id="GO:0004419">
    <property type="term" value="F:hydroxymethylglutaryl-CoA lyase activity"/>
    <property type="evidence" value="ECO:0007669"/>
    <property type="project" value="TreeGrafter"/>
</dbReference>
<evidence type="ECO:0000313" key="6">
    <source>
        <dbReference type="Proteomes" id="UP000095658"/>
    </source>
</evidence>
<evidence type="ECO:0000256" key="3">
    <source>
        <dbReference type="ARBA" id="ARBA00023239"/>
    </source>
</evidence>
<dbReference type="EMBL" id="MAMP01000003">
    <property type="protein sequence ID" value="OES46362.1"/>
    <property type="molecule type" value="Genomic_DNA"/>
</dbReference>
<dbReference type="InterPro" id="IPR043594">
    <property type="entry name" value="HMGL"/>
</dbReference>
<dbReference type="STRING" id="1714016.BA724_15240"/>
<dbReference type="InterPro" id="IPR000891">
    <property type="entry name" value="PYR_CT"/>
</dbReference>
<name>A0A1E7DTF7_9BACI</name>
<dbReference type="InterPro" id="IPR013785">
    <property type="entry name" value="Aldolase_TIM"/>
</dbReference>
<feature type="domain" description="Pyruvate carboxyltransferase" evidence="4">
    <location>
        <begin position="1"/>
        <end position="61"/>
    </location>
</feature>
<evidence type="ECO:0000259" key="4">
    <source>
        <dbReference type="PROSITE" id="PS50991"/>
    </source>
</evidence>
<comment type="similarity">
    <text evidence="1">Belongs to the HMG-CoA lyase family.</text>
</comment>
<dbReference type="PANTHER" id="PTHR42738:SF7">
    <property type="entry name" value="HYDROXYMETHYLGLUTARYL-COA LYASE"/>
    <property type="match status" value="1"/>
</dbReference>
<protein>
    <recommendedName>
        <fullName evidence="4">Pyruvate carboxyltransferase domain-containing protein</fullName>
    </recommendedName>
</protein>
<organism evidence="5 6">
    <name type="scientific">Domibacillus iocasae</name>
    <dbReference type="NCBI Taxonomy" id="1714016"/>
    <lineage>
        <taxon>Bacteria</taxon>
        <taxon>Bacillati</taxon>
        <taxon>Bacillota</taxon>
        <taxon>Bacilli</taxon>
        <taxon>Bacillales</taxon>
        <taxon>Bacillaceae</taxon>
        <taxon>Domibacillus</taxon>
    </lineage>
</organism>
<dbReference type="SUPFAM" id="SSF51569">
    <property type="entry name" value="Aldolase"/>
    <property type="match status" value="1"/>
</dbReference>
<sequence>MACANTVAALQRDFIHFDSSISGLNGCVYASGATGNIVTEDIVHGFEEMAVFNGVELAQIIAFAKEVQRILDKTNNNGSCMFGTQP</sequence>
<accession>A0A1E7DTF7</accession>